<name>A0A1Q2HWJ8_9CORY</name>
<dbReference type="SUPFAM" id="SSF54427">
    <property type="entry name" value="NTF2-like"/>
    <property type="match status" value="1"/>
</dbReference>
<reference evidence="2 3" key="1">
    <citation type="submission" date="2016-12" db="EMBL/GenBank/DDBJ databases">
        <authorList>
            <person name="Song W.-J."/>
            <person name="Kurnit D.M."/>
        </authorList>
    </citation>
    <scope>NUCLEOTIDE SEQUENCE [LARGE SCALE GENOMIC DNA]</scope>
    <source>
        <strain evidence="2 3">DSM 30827</strain>
    </source>
</reference>
<protein>
    <recommendedName>
        <fullName evidence="1">YchJ-like middle NTF2-like domain-containing protein</fullName>
    </recommendedName>
</protein>
<keyword evidence="3" id="KW-1185">Reference proteome</keyword>
<evidence type="ECO:0000313" key="2">
    <source>
        <dbReference type="EMBL" id="AQQ15204.1"/>
    </source>
</evidence>
<dbReference type="AlphaFoldDB" id="A0A1Q2HWJ8"/>
<gene>
    <name evidence="2" type="ORF">CGLAU_06205</name>
</gene>
<organism evidence="2 3">
    <name type="scientific">Corynebacterium glaucum</name>
    <dbReference type="NCBI Taxonomy" id="187491"/>
    <lineage>
        <taxon>Bacteria</taxon>
        <taxon>Bacillati</taxon>
        <taxon>Actinomycetota</taxon>
        <taxon>Actinomycetes</taxon>
        <taxon>Mycobacteriales</taxon>
        <taxon>Corynebacteriaceae</taxon>
        <taxon>Corynebacterium</taxon>
    </lineage>
</organism>
<dbReference type="EMBL" id="CP019688">
    <property type="protein sequence ID" value="AQQ15204.1"/>
    <property type="molecule type" value="Genomic_DNA"/>
</dbReference>
<accession>A0A1Q2HWJ8</accession>
<dbReference type="InterPro" id="IPR048469">
    <property type="entry name" value="YchJ-like_M"/>
</dbReference>
<feature type="domain" description="YchJ-like middle NTF2-like" evidence="1">
    <location>
        <begin position="18"/>
        <end position="109"/>
    </location>
</feature>
<proteinExistence type="predicted"/>
<evidence type="ECO:0000313" key="3">
    <source>
        <dbReference type="Proteomes" id="UP000217209"/>
    </source>
</evidence>
<evidence type="ECO:0000259" key="1">
    <source>
        <dbReference type="Pfam" id="PF17775"/>
    </source>
</evidence>
<dbReference type="InterPro" id="IPR032710">
    <property type="entry name" value="NTF2-like_dom_sf"/>
</dbReference>
<dbReference type="KEGG" id="cgv:CGLAU_06205"/>
<dbReference type="Pfam" id="PF17775">
    <property type="entry name" value="YchJ_M-like"/>
    <property type="match status" value="1"/>
</dbReference>
<sequence>MPFEQCCQPYHQGKPTPTAETLMRSRYSAFVVGDANYLLQTWAEETRPLALDLDESGEPFTRLVIVDKQGGGPFDPEGVVEFEAHHPGGVQRERSRFERRAGRWVYVDGTLR</sequence>
<dbReference type="Proteomes" id="UP000217209">
    <property type="component" value="Chromosome"/>
</dbReference>
<dbReference type="Gene3D" id="3.10.450.50">
    <property type="match status" value="1"/>
</dbReference>